<evidence type="ECO:0000256" key="1">
    <source>
        <dbReference type="ARBA" id="ARBA00022857"/>
    </source>
</evidence>
<dbReference type="InterPro" id="IPR002347">
    <property type="entry name" value="SDR_fam"/>
</dbReference>
<evidence type="ECO:0000256" key="5">
    <source>
        <dbReference type="ARBA" id="ARBA00048340"/>
    </source>
</evidence>
<dbReference type="PANTHER" id="PTHR43296:SF2">
    <property type="entry name" value="PEROXISOMAL 2,4-DIENOYL-COA REDUCTASE [(3E)-ENOYL-COA-PRODUCING]"/>
    <property type="match status" value="1"/>
</dbReference>
<dbReference type="SUPFAM" id="SSF51735">
    <property type="entry name" value="NAD(P)-binding Rossmann-fold domains"/>
    <property type="match status" value="1"/>
</dbReference>
<dbReference type="GO" id="GO:0009062">
    <property type="term" value="P:fatty acid catabolic process"/>
    <property type="evidence" value="ECO:0007669"/>
    <property type="project" value="InterPro"/>
</dbReference>
<dbReference type="RefSeq" id="XP_064707297.1">
    <property type="nucleotide sequence ID" value="XM_064845039.1"/>
</dbReference>
<dbReference type="Gene3D" id="3.40.50.720">
    <property type="entry name" value="NAD(P)-binding Rossmann-like Domain"/>
    <property type="match status" value="1"/>
</dbReference>
<evidence type="ECO:0000313" key="6">
    <source>
        <dbReference type="EMBL" id="KAK5054524.1"/>
    </source>
</evidence>
<proteinExistence type="predicted"/>
<dbReference type="InterPro" id="IPR045017">
    <property type="entry name" value="DECR2-like"/>
</dbReference>
<keyword evidence="1" id="KW-0521">NADP</keyword>
<dbReference type="Pfam" id="PF13561">
    <property type="entry name" value="adh_short_C2"/>
    <property type="match status" value="1"/>
</dbReference>
<gene>
    <name evidence="6" type="ORF">LTR84_001415</name>
</gene>
<dbReference type="GO" id="GO:0005777">
    <property type="term" value="C:peroxisome"/>
    <property type="evidence" value="ECO:0007669"/>
    <property type="project" value="TreeGrafter"/>
</dbReference>
<dbReference type="PANTHER" id="PTHR43296">
    <property type="entry name" value="PEROXISOMAL 2,4-DIENOYL-COA REDUCTASE"/>
    <property type="match status" value="1"/>
</dbReference>
<sequence length="252" mass="26005">MARSLASARQGSRVLGYGAVDVRDFDTLQKAVTSCVKELGSIDFVIAGAAGTFLSRIADMSPGAFKSVIDIDLIGSFNTLKATLPYLEESAAKYPATGNATPKAGTGGRIVFITATLQYQGTALLAHACAAKAGVDTLSSIAAIEYGPRGLTSNIIAPGPIGETEGVKRLESAEGYNKSVATIPSGRFGTVKEIADATIYLFSDTGSYVNGATLVVDGGAWRTQGGANKNGDYPYPGYYLSSGGPRSPVSKL</sequence>
<dbReference type="EMBL" id="JAVRRD010000010">
    <property type="protein sequence ID" value="KAK5054524.1"/>
    <property type="molecule type" value="Genomic_DNA"/>
</dbReference>
<evidence type="ECO:0000313" key="7">
    <source>
        <dbReference type="Proteomes" id="UP001358417"/>
    </source>
</evidence>
<keyword evidence="2" id="KW-0560">Oxidoreductase</keyword>
<evidence type="ECO:0000256" key="2">
    <source>
        <dbReference type="ARBA" id="ARBA00023002"/>
    </source>
</evidence>
<comment type="catalytic activity">
    <reaction evidence="4">
        <text>a (2E,4E)-dienoyl-CoA + NADPH + H(+) = a 4,5-saturated-(3E)-enoyl-CoA + NADP(+)</text>
        <dbReference type="Rhea" id="RHEA:45912"/>
        <dbReference type="ChEBI" id="CHEBI:15378"/>
        <dbReference type="ChEBI" id="CHEBI:57783"/>
        <dbReference type="ChEBI" id="CHEBI:58349"/>
        <dbReference type="ChEBI" id="CHEBI:85101"/>
        <dbReference type="ChEBI" id="CHEBI:85493"/>
        <dbReference type="EC" id="1.3.1.124"/>
    </reaction>
</comment>
<name>A0AAV9NH16_9EURO</name>
<evidence type="ECO:0000256" key="4">
    <source>
        <dbReference type="ARBA" id="ARBA00048009"/>
    </source>
</evidence>
<dbReference type="EC" id="1.3.1.124" evidence="3"/>
<dbReference type="PRINTS" id="PR00081">
    <property type="entry name" value="GDHRDH"/>
</dbReference>
<dbReference type="GO" id="GO:0008670">
    <property type="term" value="F:2,4-dienoyl-CoA reductase (NADPH) activity"/>
    <property type="evidence" value="ECO:0007669"/>
    <property type="project" value="InterPro"/>
</dbReference>
<dbReference type="AlphaFoldDB" id="A0AAV9NH16"/>
<accession>A0AAV9NH16</accession>
<keyword evidence="7" id="KW-1185">Reference proteome</keyword>
<comment type="catalytic activity">
    <reaction evidence="5">
        <text>a (2E,4Z)-dienoyl-CoA + NADPH + H(+) = a 4,5-saturated-(3E)-enoyl-CoA + NADP(+)</text>
        <dbReference type="Rhea" id="RHEA:61892"/>
        <dbReference type="ChEBI" id="CHEBI:15378"/>
        <dbReference type="ChEBI" id="CHEBI:57783"/>
        <dbReference type="ChEBI" id="CHEBI:58349"/>
        <dbReference type="ChEBI" id="CHEBI:85099"/>
        <dbReference type="ChEBI" id="CHEBI:85493"/>
        <dbReference type="EC" id="1.3.1.124"/>
    </reaction>
</comment>
<dbReference type="GeneID" id="89969635"/>
<reference evidence="6 7" key="1">
    <citation type="submission" date="2023-08" db="EMBL/GenBank/DDBJ databases">
        <title>Black Yeasts Isolated from many extreme environments.</title>
        <authorList>
            <person name="Coleine C."/>
            <person name="Stajich J.E."/>
            <person name="Selbmann L."/>
        </authorList>
    </citation>
    <scope>NUCLEOTIDE SEQUENCE [LARGE SCALE GENOMIC DNA]</scope>
    <source>
        <strain evidence="6 7">CCFEE 5792</strain>
    </source>
</reference>
<protein>
    <recommendedName>
        <fullName evidence="3">2,4-dienoyl-CoA reductase [(3E)-enoyl-CoA-producing]</fullName>
        <ecNumber evidence="3">1.3.1.124</ecNumber>
    </recommendedName>
</protein>
<organism evidence="6 7">
    <name type="scientific">Exophiala bonariae</name>
    <dbReference type="NCBI Taxonomy" id="1690606"/>
    <lineage>
        <taxon>Eukaryota</taxon>
        <taxon>Fungi</taxon>
        <taxon>Dikarya</taxon>
        <taxon>Ascomycota</taxon>
        <taxon>Pezizomycotina</taxon>
        <taxon>Eurotiomycetes</taxon>
        <taxon>Chaetothyriomycetidae</taxon>
        <taxon>Chaetothyriales</taxon>
        <taxon>Herpotrichiellaceae</taxon>
        <taxon>Exophiala</taxon>
    </lineage>
</organism>
<evidence type="ECO:0000256" key="3">
    <source>
        <dbReference type="ARBA" id="ARBA00026117"/>
    </source>
</evidence>
<dbReference type="InterPro" id="IPR036291">
    <property type="entry name" value="NAD(P)-bd_dom_sf"/>
</dbReference>
<comment type="caution">
    <text evidence="6">The sequence shown here is derived from an EMBL/GenBank/DDBJ whole genome shotgun (WGS) entry which is preliminary data.</text>
</comment>
<dbReference type="Proteomes" id="UP001358417">
    <property type="component" value="Unassembled WGS sequence"/>
</dbReference>